<feature type="region of interest" description="Disordered" evidence="9">
    <location>
        <begin position="359"/>
        <end position="417"/>
    </location>
</feature>
<organism evidence="13 14">
    <name type="scientific">Dorcoceras hygrometricum</name>
    <dbReference type="NCBI Taxonomy" id="472368"/>
    <lineage>
        <taxon>Eukaryota</taxon>
        <taxon>Viridiplantae</taxon>
        <taxon>Streptophyta</taxon>
        <taxon>Embryophyta</taxon>
        <taxon>Tracheophyta</taxon>
        <taxon>Spermatophyta</taxon>
        <taxon>Magnoliopsida</taxon>
        <taxon>eudicotyledons</taxon>
        <taxon>Gunneridae</taxon>
        <taxon>Pentapetalae</taxon>
        <taxon>asterids</taxon>
        <taxon>lamiids</taxon>
        <taxon>Lamiales</taxon>
        <taxon>Gesneriaceae</taxon>
        <taxon>Didymocarpoideae</taxon>
        <taxon>Trichosporeae</taxon>
        <taxon>Loxocarpinae</taxon>
        <taxon>Dorcoceras</taxon>
    </lineage>
</organism>
<evidence type="ECO:0000256" key="10">
    <source>
        <dbReference type="SAM" id="Phobius"/>
    </source>
</evidence>
<dbReference type="PANTHER" id="PTHR48041:SF45">
    <property type="entry name" value="WHITE-BROWN COMPLEX HOMOLOG PROTEIN 30"/>
    <property type="match status" value="1"/>
</dbReference>
<dbReference type="InterPro" id="IPR003439">
    <property type="entry name" value="ABC_transporter-like_ATP-bd"/>
</dbReference>
<dbReference type="Pfam" id="PF19055">
    <property type="entry name" value="ABC2_membrane_7"/>
    <property type="match status" value="1"/>
</dbReference>
<dbReference type="SUPFAM" id="SSF52540">
    <property type="entry name" value="P-loop containing nucleoside triphosphate hydrolases"/>
    <property type="match status" value="1"/>
</dbReference>
<keyword evidence="8 10" id="KW-0472">Membrane</keyword>
<dbReference type="Gene3D" id="3.40.50.300">
    <property type="entry name" value="P-loop containing nucleotide triphosphate hydrolases"/>
    <property type="match status" value="1"/>
</dbReference>
<evidence type="ECO:0000256" key="1">
    <source>
        <dbReference type="ARBA" id="ARBA00004141"/>
    </source>
</evidence>
<evidence type="ECO:0000256" key="6">
    <source>
        <dbReference type="ARBA" id="ARBA00022840"/>
    </source>
</evidence>
<dbReference type="GO" id="GO:0005524">
    <property type="term" value="F:ATP binding"/>
    <property type="evidence" value="ECO:0007669"/>
    <property type="project" value="UniProtKB-KW"/>
</dbReference>
<sequence>MRGMRIGSSCIQSLVLLFLVLILGSSLPVWCVDGDDYSNTGNPTAIPLVTSFIYSQISNLTKIFNKDITNSLGYCIKDVDTDMNEAFSFSSNLDFLNNCVRQTKDVTKRICTAAEMKFYFTSFMDTKSAHGQFLKPNRNCNLTSWVPGCEPGWACGVASNVTVDLKNSNDIPDRTRDSQPCCEGFFCPRGLTCMIPCPLGSFCPRSKLNKTTGICDPYAYQLPPGKTNHSCGGADRWASVSSSEELFCSAGSYCPTTTKKITCTKGHYCRQGSIEQRACFKLSTCNPSSDSQNMHAYGFMLIGALSLILIVFYNCSDQVLTTRYARLAKSRERAARSARETAQARERWKVAKDITKKRAMGLQQQLSRTFSRKTQGDQLKNLNQSSTNDTQLPPKVPSTSSAPSSGAPKAKKDSSSLTKMLQSLENDPDGHGGFHMEIGDKNIKKQAPKAKQLHTKSRISAVMGPSGAGKTTFLSAVAGKIKGCTISGSVLINGKPDPIQCYKKIIGFVPQDDIVHGNLTVEENLRFSARCRLSEDMPKPDKVLVVERVIESLGLQAVRDSLVGTVEKRGISGGQRKRVNVGLEMVLEPSLLILDEPTSGLDSSSSNLLLRALRREALEGVNICMVVHQPSYSLYKMFDDLILLAKGGLTVYHGPVKKVEEYFSSFGINVPDRVNPPDHYIDILEGLVKPSSGVTVEQLPVRWMLHNGYPVPPDMLQYCDQIGNSSAGSASNSSSDTLEPAFTGGSWQDTQQLLFFQRQDLSNRFTPGVMRQYRYYVGRNSKQRLREAKLQAADYMILLLAGACLGTLSKVKGDTFGYHGYMYTIIAVSLLCKISALRSFSLDKLHYRRESESGMSSLAYFLSKDTVDHFNTLIKPLVFLSMFWCVLLPVVLTLISNQGKDDKFGKILGPYCYPTWALEAFLIANAQRYSGVWLITRCDALNELGYSVHHWSYCLVLLVLSGIGCRFIAFFCLLKFGKK</sequence>
<evidence type="ECO:0000256" key="4">
    <source>
        <dbReference type="ARBA" id="ARBA00022692"/>
    </source>
</evidence>
<dbReference type="AlphaFoldDB" id="A0A2Z7AWE1"/>
<accession>A0A2Z7AWE1</accession>
<evidence type="ECO:0000256" key="3">
    <source>
        <dbReference type="ARBA" id="ARBA00022448"/>
    </source>
</evidence>
<dbReference type="GO" id="GO:0016020">
    <property type="term" value="C:membrane"/>
    <property type="evidence" value="ECO:0007669"/>
    <property type="project" value="UniProtKB-SubCell"/>
</dbReference>
<dbReference type="PANTHER" id="PTHR48041">
    <property type="entry name" value="ABC TRANSPORTER G FAMILY MEMBER 28"/>
    <property type="match status" value="1"/>
</dbReference>
<gene>
    <name evidence="13" type="ORF">F511_06341</name>
</gene>
<evidence type="ECO:0000313" key="14">
    <source>
        <dbReference type="Proteomes" id="UP000250235"/>
    </source>
</evidence>
<feature type="transmembrane region" description="Helical" evidence="10">
    <location>
        <begin position="821"/>
        <end position="840"/>
    </location>
</feature>
<comment type="subcellular location">
    <subcellularLocation>
        <location evidence="1">Membrane</location>
        <topology evidence="1">Multi-pass membrane protein</topology>
    </subcellularLocation>
</comment>
<feature type="chain" id="PRO_5016322079" evidence="11">
    <location>
        <begin position="32"/>
        <end position="979"/>
    </location>
</feature>
<evidence type="ECO:0000256" key="5">
    <source>
        <dbReference type="ARBA" id="ARBA00022741"/>
    </source>
</evidence>
<dbReference type="InterPro" id="IPR003593">
    <property type="entry name" value="AAA+_ATPase"/>
</dbReference>
<keyword evidence="6" id="KW-0067">ATP-binding</keyword>
<protein>
    <submittedName>
        <fullName evidence="13">ABC transporter G family member 28-like</fullName>
    </submittedName>
</protein>
<keyword evidence="7 10" id="KW-1133">Transmembrane helix</keyword>
<keyword evidence="14" id="KW-1185">Reference proteome</keyword>
<evidence type="ECO:0000256" key="11">
    <source>
        <dbReference type="SAM" id="SignalP"/>
    </source>
</evidence>
<dbReference type="EMBL" id="KV011785">
    <property type="protein sequence ID" value="KZV26174.1"/>
    <property type="molecule type" value="Genomic_DNA"/>
</dbReference>
<evidence type="ECO:0000256" key="9">
    <source>
        <dbReference type="SAM" id="MobiDB-lite"/>
    </source>
</evidence>
<dbReference type="PROSITE" id="PS50893">
    <property type="entry name" value="ABC_TRANSPORTER_2"/>
    <property type="match status" value="1"/>
</dbReference>
<comment type="similarity">
    <text evidence="2">Belongs to the ABC transporter superfamily. ABCG family. Eye pigment precursor importer (TC 3.A.1.204) subfamily.</text>
</comment>
<dbReference type="GO" id="GO:0140359">
    <property type="term" value="F:ABC-type transporter activity"/>
    <property type="evidence" value="ECO:0007669"/>
    <property type="project" value="InterPro"/>
</dbReference>
<feature type="signal peptide" evidence="11">
    <location>
        <begin position="1"/>
        <end position="31"/>
    </location>
</feature>
<feature type="transmembrane region" description="Helical" evidence="10">
    <location>
        <begin position="877"/>
        <end position="895"/>
    </location>
</feature>
<feature type="domain" description="ABC transporter" evidence="12">
    <location>
        <begin position="438"/>
        <end position="671"/>
    </location>
</feature>
<keyword evidence="5" id="KW-0547">Nucleotide-binding</keyword>
<evidence type="ECO:0000259" key="12">
    <source>
        <dbReference type="PROSITE" id="PS50893"/>
    </source>
</evidence>
<dbReference type="SMART" id="SM00382">
    <property type="entry name" value="AAA"/>
    <property type="match status" value="1"/>
</dbReference>
<feature type="compositionally biased region" description="Low complexity" evidence="9">
    <location>
        <begin position="397"/>
        <end position="408"/>
    </location>
</feature>
<dbReference type="Proteomes" id="UP000250235">
    <property type="component" value="Unassembled WGS sequence"/>
</dbReference>
<evidence type="ECO:0000256" key="7">
    <source>
        <dbReference type="ARBA" id="ARBA00022989"/>
    </source>
</evidence>
<keyword evidence="4 10" id="KW-0812">Transmembrane</keyword>
<dbReference type="GO" id="GO:0016887">
    <property type="term" value="F:ATP hydrolysis activity"/>
    <property type="evidence" value="ECO:0007669"/>
    <property type="project" value="InterPro"/>
</dbReference>
<dbReference type="InterPro" id="IPR043926">
    <property type="entry name" value="ABCG_dom"/>
</dbReference>
<reference evidence="13 14" key="1">
    <citation type="journal article" date="2015" name="Proc. Natl. Acad. Sci. U.S.A.">
        <title>The resurrection genome of Boea hygrometrica: A blueprint for survival of dehydration.</title>
        <authorList>
            <person name="Xiao L."/>
            <person name="Yang G."/>
            <person name="Zhang L."/>
            <person name="Yang X."/>
            <person name="Zhao S."/>
            <person name="Ji Z."/>
            <person name="Zhou Q."/>
            <person name="Hu M."/>
            <person name="Wang Y."/>
            <person name="Chen M."/>
            <person name="Xu Y."/>
            <person name="Jin H."/>
            <person name="Xiao X."/>
            <person name="Hu G."/>
            <person name="Bao F."/>
            <person name="Hu Y."/>
            <person name="Wan P."/>
            <person name="Li L."/>
            <person name="Deng X."/>
            <person name="Kuang T."/>
            <person name="Xiang C."/>
            <person name="Zhu J.K."/>
            <person name="Oliver M.J."/>
            <person name="He Y."/>
        </authorList>
    </citation>
    <scope>NUCLEOTIDE SEQUENCE [LARGE SCALE GENOMIC DNA]</scope>
    <source>
        <strain evidence="14">cv. XS01</strain>
    </source>
</reference>
<dbReference type="InterPro" id="IPR017871">
    <property type="entry name" value="ABC_transporter-like_CS"/>
</dbReference>
<proteinExistence type="inferred from homology"/>
<keyword evidence="11" id="KW-0732">Signal</keyword>
<name>A0A2Z7AWE1_9LAMI</name>
<feature type="transmembrane region" description="Helical" evidence="10">
    <location>
        <begin position="294"/>
        <end position="313"/>
    </location>
</feature>
<dbReference type="InterPro" id="IPR050352">
    <property type="entry name" value="ABCG_transporters"/>
</dbReference>
<feature type="compositionally biased region" description="Polar residues" evidence="9">
    <location>
        <begin position="362"/>
        <end position="391"/>
    </location>
</feature>
<feature type="transmembrane region" description="Helical" evidence="10">
    <location>
        <begin position="950"/>
        <end position="974"/>
    </location>
</feature>
<evidence type="ECO:0000313" key="13">
    <source>
        <dbReference type="EMBL" id="KZV26174.1"/>
    </source>
</evidence>
<feature type="transmembrane region" description="Helical" evidence="10">
    <location>
        <begin position="792"/>
        <end position="809"/>
    </location>
</feature>
<keyword evidence="3" id="KW-0813">Transport</keyword>
<dbReference type="OrthoDB" id="66620at2759"/>
<dbReference type="PROSITE" id="PS00211">
    <property type="entry name" value="ABC_TRANSPORTER_1"/>
    <property type="match status" value="1"/>
</dbReference>
<evidence type="ECO:0000256" key="8">
    <source>
        <dbReference type="ARBA" id="ARBA00023136"/>
    </source>
</evidence>
<dbReference type="Pfam" id="PF00005">
    <property type="entry name" value="ABC_tran"/>
    <property type="match status" value="1"/>
</dbReference>
<dbReference type="InterPro" id="IPR027417">
    <property type="entry name" value="P-loop_NTPase"/>
</dbReference>
<evidence type="ECO:0000256" key="2">
    <source>
        <dbReference type="ARBA" id="ARBA00005814"/>
    </source>
</evidence>
<dbReference type="FunFam" id="3.40.50.300:FF:000367">
    <property type="entry name" value="ABC transporter G family member 24"/>
    <property type="match status" value="1"/>
</dbReference>